<proteinExistence type="predicted"/>
<evidence type="ECO:0000313" key="5">
    <source>
        <dbReference type="EMBL" id="PWA30855.1"/>
    </source>
</evidence>
<dbReference type="AlphaFoldDB" id="A0A2U1KAB6"/>
<comment type="caution">
    <text evidence="5">The sequence shown here is derived from an EMBL/GenBank/DDBJ whole genome shotgun (WGS) entry which is preliminary data.</text>
</comment>
<gene>
    <name evidence="5" type="ORF">CTI12_AA626190</name>
</gene>
<keyword evidence="5" id="KW-0547">Nucleotide-binding</keyword>
<sequence length="85" mass="9427">MEETSNDKKDGIFRYAEGYDNFLMFFGTLGSIGDGLQIPLMMYVLSDVINDYGNPNITISNSTVNKYSLRLLYVAILVGLSAFIG</sequence>
<keyword evidence="2 4" id="KW-1133">Transmembrane helix</keyword>
<keyword evidence="1 4" id="KW-0812">Transmembrane</keyword>
<keyword evidence="6" id="KW-1185">Reference proteome</keyword>
<protein>
    <submittedName>
        <fullName evidence="5">ATP-binding cassette subfamily C member 9</fullName>
    </submittedName>
</protein>
<evidence type="ECO:0000313" key="6">
    <source>
        <dbReference type="Proteomes" id="UP000245207"/>
    </source>
</evidence>
<keyword evidence="3 4" id="KW-0472">Membrane</keyword>
<evidence type="ECO:0000256" key="3">
    <source>
        <dbReference type="ARBA" id="ARBA00023136"/>
    </source>
</evidence>
<dbReference type="EMBL" id="PKPP01026199">
    <property type="protein sequence ID" value="PWA30855.1"/>
    <property type="molecule type" value="Genomic_DNA"/>
</dbReference>
<organism evidence="5 6">
    <name type="scientific">Artemisia annua</name>
    <name type="common">Sweet wormwood</name>
    <dbReference type="NCBI Taxonomy" id="35608"/>
    <lineage>
        <taxon>Eukaryota</taxon>
        <taxon>Viridiplantae</taxon>
        <taxon>Streptophyta</taxon>
        <taxon>Embryophyta</taxon>
        <taxon>Tracheophyta</taxon>
        <taxon>Spermatophyta</taxon>
        <taxon>Magnoliopsida</taxon>
        <taxon>eudicotyledons</taxon>
        <taxon>Gunneridae</taxon>
        <taxon>Pentapetalae</taxon>
        <taxon>asterids</taxon>
        <taxon>campanulids</taxon>
        <taxon>Asterales</taxon>
        <taxon>Asteraceae</taxon>
        <taxon>Asteroideae</taxon>
        <taxon>Anthemideae</taxon>
        <taxon>Artemisiinae</taxon>
        <taxon>Artemisia</taxon>
    </lineage>
</organism>
<dbReference type="Gene3D" id="1.20.1560.10">
    <property type="entry name" value="ABC transporter type 1, transmembrane domain"/>
    <property type="match status" value="1"/>
</dbReference>
<dbReference type="GO" id="GO:0005524">
    <property type="term" value="F:ATP binding"/>
    <property type="evidence" value="ECO:0007669"/>
    <property type="project" value="UniProtKB-KW"/>
</dbReference>
<feature type="transmembrane region" description="Helical" evidence="4">
    <location>
        <begin position="67"/>
        <end position="84"/>
    </location>
</feature>
<evidence type="ECO:0000256" key="1">
    <source>
        <dbReference type="ARBA" id="ARBA00022692"/>
    </source>
</evidence>
<accession>A0A2U1KAB6</accession>
<evidence type="ECO:0000256" key="2">
    <source>
        <dbReference type="ARBA" id="ARBA00022989"/>
    </source>
</evidence>
<keyword evidence="5" id="KW-0067">ATP-binding</keyword>
<dbReference type="OrthoDB" id="6500128at2759"/>
<dbReference type="STRING" id="35608.A0A2U1KAB6"/>
<reference evidence="5 6" key="1">
    <citation type="journal article" date="2018" name="Mol. Plant">
        <title>The genome of Artemisia annua provides insight into the evolution of Asteraceae family and artemisinin biosynthesis.</title>
        <authorList>
            <person name="Shen Q."/>
            <person name="Zhang L."/>
            <person name="Liao Z."/>
            <person name="Wang S."/>
            <person name="Yan T."/>
            <person name="Shi P."/>
            <person name="Liu M."/>
            <person name="Fu X."/>
            <person name="Pan Q."/>
            <person name="Wang Y."/>
            <person name="Lv Z."/>
            <person name="Lu X."/>
            <person name="Zhang F."/>
            <person name="Jiang W."/>
            <person name="Ma Y."/>
            <person name="Chen M."/>
            <person name="Hao X."/>
            <person name="Li L."/>
            <person name="Tang Y."/>
            <person name="Lv G."/>
            <person name="Zhou Y."/>
            <person name="Sun X."/>
            <person name="Brodelius P.E."/>
            <person name="Rose J.K.C."/>
            <person name="Tang K."/>
        </authorList>
    </citation>
    <scope>NUCLEOTIDE SEQUENCE [LARGE SCALE GENOMIC DNA]</scope>
    <source>
        <strain evidence="6">cv. Huhao1</strain>
        <tissue evidence="5">Leaf</tissue>
    </source>
</reference>
<name>A0A2U1KAB6_ARTAN</name>
<feature type="transmembrane region" description="Helical" evidence="4">
    <location>
        <begin position="22"/>
        <end position="46"/>
    </location>
</feature>
<dbReference type="InterPro" id="IPR036640">
    <property type="entry name" value="ABC1_TM_sf"/>
</dbReference>
<dbReference type="GO" id="GO:0016020">
    <property type="term" value="C:membrane"/>
    <property type="evidence" value="ECO:0007669"/>
    <property type="project" value="InterPro"/>
</dbReference>
<evidence type="ECO:0000256" key="4">
    <source>
        <dbReference type="SAM" id="Phobius"/>
    </source>
</evidence>
<dbReference type="Proteomes" id="UP000245207">
    <property type="component" value="Unassembled WGS sequence"/>
</dbReference>